<gene>
    <name evidence="1" type="ORF">BV22DRAFT_1040754</name>
</gene>
<keyword evidence="2" id="KW-1185">Reference proteome</keyword>
<sequence length="467" mass="51243">MPPPDKTRGTKRKRRAVDNKAEDIGTKVAQKLHHDVREVRKAAKKAKLFETQKVLKKLKDLRPKDATAKDIPDIEAQLEILKHIDYESMANTALKTKIKKDRVLSDDPHVQTAVAVELASDVVVPATVGTALGKVQSRILSSKVLASEISSVIEGLKRLLHPPPKDADVLGDGEGDLISPPSKKTKRAEAKPTTREKVTLEDDEGSNLGDDDPDDHSNADEGDGGGWESGTVSDGENIAEGDWESHSANGDSDDEDGTNDTESGSQSDDESGDVSVTRKRPAPPDTAQMKKGKANAQSAFLPSLSVGFTRGDSDSEWSDSEEKVADEIKKNRRGQRARRAIWEKKFGRNANHVKKQKETAEPFKRPRSGVVPTDQRRERNNRFAQRQSHPDHPSHRSVPQKHQPQFSQASDSGWNSRSAKGSVGSRPSLGGPSQNRRDERPLHPSWEAKKKQKSASIVPAQGTKIVF</sequence>
<dbReference type="EMBL" id="MU266647">
    <property type="protein sequence ID" value="KAH7919582.1"/>
    <property type="molecule type" value="Genomic_DNA"/>
</dbReference>
<reference evidence="1" key="1">
    <citation type="journal article" date="2021" name="New Phytol.">
        <title>Evolutionary innovations through gain and loss of genes in the ectomycorrhizal Boletales.</title>
        <authorList>
            <person name="Wu G."/>
            <person name="Miyauchi S."/>
            <person name="Morin E."/>
            <person name="Kuo A."/>
            <person name="Drula E."/>
            <person name="Varga T."/>
            <person name="Kohler A."/>
            <person name="Feng B."/>
            <person name="Cao Y."/>
            <person name="Lipzen A."/>
            <person name="Daum C."/>
            <person name="Hundley H."/>
            <person name="Pangilinan J."/>
            <person name="Johnson J."/>
            <person name="Barry K."/>
            <person name="LaButti K."/>
            <person name="Ng V."/>
            <person name="Ahrendt S."/>
            <person name="Min B."/>
            <person name="Choi I.G."/>
            <person name="Park H."/>
            <person name="Plett J.M."/>
            <person name="Magnuson J."/>
            <person name="Spatafora J.W."/>
            <person name="Nagy L.G."/>
            <person name="Henrissat B."/>
            <person name="Grigoriev I.V."/>
            <person name="Yang Z.L."/>
            <person name="Xu J."/>
            <person name="Martin F.M."/>
        </authorList>
    </citation>
    <scope>NUCLEOTIDE SEQUENCE</scope>
    <source>
        <strain evidence="1">KUC20120723A-06</strain>
    </source>
</reference>
<dbReference type="Proteomes" id="UP000790709">
    <property type="component" value="Unassembled WGS sequence"/>
</dbReference>
<comment type="caution">
    <text evidence="1">The sequence shown here is derived from an EMBL/GenBank/DDBJ whole genome shotgun (WGS) entry which is preliminary data.</text>
</comment>
<protein>
    <submittedName>
        <fullName evidence="1">Bud-site selection protein</fullName>
    </submittedName>
</protein>
<organism evidence="1 2">
    <name type="scientific">Leucogyrophana mollusca</name>
    <dbReference type="NCBI Taxonomy" id="85980"/>
    <lineage>
        <taxon>Eukaryota</taxon>
        <taxon>Fungi</taxon>
        <taxon>Dikarya</taxon>
        <taxon>Basidiomycota</taxon>
        <taxon>Agaricomycotina</taxon>
        <taxon>Agaricomycetes</taxon>
        <taxon>Agaricomycetidae</taxon>
        <taxon>Boletales</taxon>
        <taxon>Boletales incertae sedis</taxon>
        <taxon>Leucogyrophana</taxon>
    </lineage>
</organism>
<proteinExistence type="predicted"/>
<name>A0ACB8B1Q6_9AGAM</name>
<evidence type="ECO:0000313" key="2">
    <source>
        <dbReference type="Proteomes" id="UP000790709"/>
    </source>
</evidence>
<accession>A0ACB8B1Q6</accession>
<evidence type="ECO:0000313" key="1">
    <source>
        <dbReference type="EMBL" id="KAH7919582.1"/>
    </source>
</evidence>